<accession>A0A1A7BI27</accession>
<dbReference type="AlphaFoldDB" id="A0A1A7BI27"/>
<dbReference type="STRING" id="1300349.I603_0809"/>
<reference evidence="2 3" key="1">
    <citation type="submission" date="2016-06" db="EMBL/GenBank/DDBJ databases">
        <title>Genome sequence of Porphyrobacter dokdonensis DSW-74.</title>
        <authorList>
            <person name="Kim J.F."/>
            <person name="Song J.Y."/>
        </authorList>
    </citation>
    <scope>NUCLEOTIDE SEQUENCE [LARGE SCALE GENOMIC DNA]</scope>
    <source>
        <strain evidence="2 3">DSW-74</strain>
    </source>
</reference>
<comment type="caution">
    <text evidence="2">The sequence shown here is derived from an EMBL/GenBank/DDBJ whole genome shotgun (WGS) entry which is preliminary data.</text>
</comment>
<sequence length="46" mass="5045">MKGARICQSRCSHGFPLRTGPDTIDRSIGSGCDRSSFRHDLLPPNT</sequence>
<evidence type="ECO:0000256" key="1">
    <source>
        <dbReference type="SAM" id="MobiDB-lite"/>
    </source>
</evidence>
<feature type="region of interest" description="Disordered" evidence="1">
    <location>
        <begin position="26"/>
        <end position="46"/>
    </location>
</feature>
<dbReference type="EMBL" id="LZYB01000002">
    <property type="protein sequence ID" value="OBV11366.1"/>
    <property type="molecule type" value="Genomic_DNA"/>
</dbReference>
<evidence type="ECO:0000313" key="2">
    <source>
        <dbReference type="EMBL" id="OBV11366.1"/>
    </source>
</evidence>
<organism evidence="2 3">
    <name type="scientific">Erythrobacter dokdonensis DSW-74</name>
    <dbReference type="NCBI Taxonomy" id="1300349"/>
    <lineage>
        <taxon>Bacteria</taxon>
        <taxon>Pseudomonadati</taxon>
        <taxon>Pseudomonadota</taxon>
        <taxon>Alphaproteobacteria</taxon>
        <taxon>Sphingomonadales</taxon>
        <taxon>Erythrobacteraceae</taxon>
        <taxon>Erythrobacter/Porphyrobacter group</taxon>
        <taxon>Erythrobacter</taxon>
    </lineage>
</organism>
<dbReference type="Proteomes" id="UP000092484">
    <property type="component" value="Unassembled WGS sequence"/>
</dbReference>
<proteinExistence type="predicted"/>
<gene>
    <name evidence="2" type="ORF">I603_0809</name>
</gene>
<protein>
    <submittedName>
        <fullName evidence="2">Uncharacterized protein</fullName>
    </submittedName>
</protein>
<feature type="compositionally biased region" description="Basic and acidic residues" evidence="1">
    <location>
        <begin position="35"/>
        <end position="46"/>
    </location>
</feature>
<name>A0A1A7BI27_9SPHN</name>
<keyword evidence="3" id="KW-1185">Reference proteome</keyword>
<evidence type="ECO:0000313" key="3">
    <source>
        <dbReference type="Proteomes" id="UP000092484"/>
    </source>
</evidence>